<keyword evidence="3" id="KW-0812">Transmembrane</keyword>
<reference evidence="5 6" key="1">
    <citation type="submission" date="2023-07" db="EMBL/GenBank/DDBJ databases">
        <authorList>
            <person name="Lian W.-H."/>
        </authorList>
    </citation>
    <scope>NUCLEOTIDE SEQUENCE [LARGE SCALE GENOMIC DNA]</scope>
    <source>
        <strain evidence="5 6">SYSU DXS3180</strain>
    </source>
</reference>
<keyword evidence="3" id="KW-0472">Membrane</keyword>
<feature type="region of interest" description="Disordered" evidence="2">
    <location>
        <begin position="1"/>
        <end position="26"/>
    </location>
</feature>
<evidence type="ECO:0000256" key="2">
    <source>
        <dbReference type="SAM" id="MobiDB-lite"/>
    </source>
</evidence>
<dbReference type="Proteomes" id="UP001560573">
    <property type="component" value="Unassembled WGS sequence"/>
</dbReference>
<evidence type="ECO:0000313" key="5">
    <source>
        <dbReference type="EMBL" id="MEX6690593.1"/>
    </source>
</evidence>
<comment type="similarity">
    <text evidence="1">Belongs to the peptidase C1 family.</text>
</comment>
<dbReference type="SMART" id="SM00645">
    <property type="entry name" value="Pept_C1"/>
    <property type="match status" value="1"/>
</dbReference>
<accession>A0ABV3ZL88</accession>
<feature type="transmembrane region" description="Helical" evidence="3">
    <location>
        <begin position="36"/>
        <end position="63"/>
    </location>
</feature>
<dbReference type="InterPro" id="IPR038765">
    <property type="entry name" value="Papain-like_cys_pep_sf"/>
</dbReference>
<dbReference type="PANTHER" id="PTHR12411">
    <property type="entry name" value="CYSTEINE PROTEASE FAMILY C1-RELATED"/>
    <property type="match status" value="1"/>
</dbReference>
<dbReference type="CDD" id="cd02619">
    <property type="entry name" value="Peptidase_C1"/>
    <property type="match status" value="1"/>
</dbReference>
<dbReference type="EMBL" id="JAULBC010000009">
    <property type="protein sequence ID" value="MEX6690593.1"/>
    <property type="molecule type" value="Genomic_DNA"/>
</dbReference>
<protein>
    <submittedName>
        <fullName evidence="5">C1 family peptidase</fullName>
    </submittedName>
</protein>
<dbReference type="SUPFAM" id="SSF54001">
    <property type="entry name" value="Cysteine proteinases"/>
    <property type="match status" value="1"/>
</dbReference>
<dbReference type="Pfam" id="PF00112">
    <property type="entry name" value="Peptidase_C1"/>
    <property type="match status" value="1"/>
</dbReference>
<feature type="domain" description="Peptidase C1A papain C-terminal" evidence="4">
    <location>
        <begin position="107"/>
        <end position="334"/>
    </location>
</feature>
<evidence type="ECO:0000313" key="6">
    <source>
        <dbReference type="Proteomes" id="UP001560573"/>
    </source>
</evidence>
<evidence type="ECO:0000256" key="1">
    <source>
        <dbReference type="ARBA" id="ARBA00008455"/>
    </source>
</evidence>
<dbReference type="InterPro" id="IPR000668">
    <property type="entry name" value="Peptidase_C1A_C"/>
</dbReference>
<organism evidence="5 6">
    <name type="scientific">Danxiaibacter flavus</name>
    <dbReference type="NCBI Taxonomy" id="3049108"/>
    <lineage>
        <taxon>Bacteria</taxon>
        <taxon>Pseudomonadati</taxon>
        <taxon>Bacteroidota</taxon>
        <taxon>Chitinophagia</taxon>
        <taxon>Chitinophagales</taxon>
        <taxon>Chitinophagaceae</taxon>
        <taxon>Danxiaibacter</taxon>
    </lineage>
</organism>
<name>A0ABV3ZL88_9BACT</name>
<evidence type="ECO:0000259" key="4">
    <source>
        <dbReference type="SMART" id="SM00645"/>
    </source>
</evidence>
<keyword evidence="6" id="KW-1185">Reference proteome</keyword>
<dbReference type="Gene3D" id="3.90.70.10">
    <property type="entry name" value="Cysteine proteinases"/>
    <property type="match status" value="1"/>
</dbReference>
<sequence length="524" mass="57001">MPIRMVDDPDDQYDNSGENTGGGGGRGGGGGGLFQFLPLILGLLIRKPILLVLVLAVGGFFYLKGGCNMAGLQQQAAAAFSTGGNLDPKQFEKAPVYEALDDSKNNLPEAVSLAKFAPNRLDQGHQGSCVAWSSAYGARSILEAERTGKDPNSVAFSPSFLYNQIGLDGCQGSYIIRAMENMTQVGAVPFNAFPYDENDCERQPNPQLKQEASQFRMLGFTRLTDGDKINALDLRAIKEHLARDVPVVIGMMVGGSFMQGMMGQDVWHPNDDDYNQIGFGGHAMCVVGYDDRKEGGAFQIMNSWGSDWGNNGIAWVRYKDFKHFVREAYGVNPMPKEGLAASRDLDVSIGLVEGKTKSYIPLQLKSGNIFQTKQPIIKGTQFKMEVKNTSECYVYVLGKETDGSSYVLFPYPSRQDPTKTKFSPYCGITGYRLFPRGMSMMADSIGTKDYMAVVISKDSLNVFQLNNAVNSSRSAGFEQAVSSAVKRQSISGVTFSNTSEGTISFKTNAGDKSAVACIVEIDKQ</sequence>
<dbReference type="RefSeq" id="WP_369332004.1">
    <property type="nucleotide sequence ID" value="NZ_JAULBC010000009.1"/>
</dbReference>
<evidence type="ECO:0000256" key="3">
    <source>
        <dbReference type="SAM" id="Phobius"/>
    </source>
</evidence>
<proteinExistence type="inferred from homology"/>
<comment type="caution">
    <text evidence="5">The sequence shown here is derived from an EMBL/GenBank/DDBJ whole genome shotgun (WGS) entry which is preliminary data.</text>
</comment>
<keyword evidence="3" id="KW-1133">Transmembrane helix</keyword>
<dbReference type="InterPro" id="IPR013128">
    <property type="entry name" value="Peptidase_C1A"/>
</dbReference>
<gene>
    <name evidence="5" type="ORF">QTN47_23980</name>
</gene>